<evidence type="ECO:0000259" key="9">
    <source>
        <dbReference type="PROSITE" id="PS50111"/>
    </source>
</evidence>
<dbReference type="InterPro" id="IPR004090">
    <property type="entry name" value="Chemotax_Me-accpt_rcpt"/>
</dbReference>
<dbReference type="InterPro" id="IPR004089">
    <property type="entry name" value="MCPsignal_dom"/>
</dbReference>
<organism evidence="11">
    <name type="scientific">hydrothermal vent metagenome</name>
    <dbReference type="NCBI Taxonomy" id="652676"/>
    <lineage>
        <taxon>unclassified sequences</taxon>
        <taxon>metagenomes</taxon>
        <taxon>ecological metagenomes</taxon>
    </lineage>
</organism>
<feature type="transmembrane region" description="Helical" evidence="8">
    <location>
        <begin position="52"/>
        <end position="72"/>
    </location>
</feature>
<evidence type="ECO:0000256" key="1">
    <source>
        <dbReference type="ARBA" id="ARBA00004141"/>
    </source>
</evidence>
<feature type="domain" description="Methyl-accepting transducer" evidence="9">
    <location>
        <begin position="268"/>
        <end position="504"/>
    </location>
</feature>
<dbReference type="GO" id="GO:0007165">
    <property type="term" value="P:signal transduction"/>
    <property type="evidence" value="ECO:0007669"/>
    <property type="project" value="UniProtKB-KW"/>
</dbReference>
<evidence type="ECO:0000256" key="3">
    <source>
        <dbReference type="ARBA" id="ARBA00022989"/>
    </source>
</evidence>
<dbReference type="CDD" id="cd11386">
    <property type="entry name" value="MCP_signal"/>
    <property type="match status" value="1"/>
</dbReference>
<accession>A0A3B0ZQY3</accession>
<evidence type="ECO:0000256" key="6">
    <source>
        <dbReference type="ARBA" id="ARBA00029447"/>
    </source>
</evidence>
<gene>
    <name evidence="11" type="ORF">MNBD_GAMMA23-1241</name>
</gene>
<feature type="domain" description="HAMP" evidence="10">
    <location>
        <begin position="209"/>
        <end position="263"/>
    </location>
</feature>
<sequence length="540" mass="58849">MLKNITISMKLGLAFSLVIVFFLTATWISMSATQSIGNKFEHFFQKNYARQHAYQTMFADGLLSGIALRNLVLRPNLKKPFKVVPKAIKRFDDALKAANALAVNNKALQDALTKTKTHWLQSRNAKLKVLEAMKSGDIETAKQILVTQEHPHWQKVRITVQKLVLAEEKNAAMIEKEMLQQTSQAKMNAFIFSFIVITLTIAVAFLITRLIRQTLSGIIGSLNNIASGEGDLTRRLDESGKDEAAQLAKAFNEFVEKIQILIRDASGSGLKLTNSAQQLTEISVDTKLNVNQQESKIEQVATAINEMASTVQEVARHATEASSAAQQADSESTNGQSVVTQVITSINDLAKEVHNTADVIHTVEENADQIGTVLDVIKGIAEQTNLLALNAAIEAARAGEQGRGFAVVADEVRTLASRTQESTQEIQKMIERLQEGTKSAVKAMQQGEEKTQHTVDKAQQAGEALTSITTAVSKIVEMNTQIASAADEQSSVAEDINHNITSISTLSVQAAEGAEHTAAASQELERLATDLQNRMGSFKT</sequence>
<dbReference type="PROSITE" id="PS50111">
    <property type="entry name" value="CHEMOTAXIS_TRANSDUC_2"/>
    <property type="match status" value="1"/>
</dbReference>
<dbReference type="SMART" id="SM00304">
    <property type="entry name" value="HAMP"/>
    <property type="match status" value="2"/>
</dbReference>
<dbReference type="AlphaFoldDB" id="A0A3B0ZQY3"/>
<dbReference type="PANTHER" id="PTHR32089">
    <property type="entry name" value="METHYL-ACCEPTING CHEMOTAXIS PROTEIN MCPB"/>
    <property type="match status" value="1"/>
</dbReference>
<keyword evidence="3 8" id="KW-1133">Transmembrane helix</keyword>
<dbReference type="Gene3D" id="1.10.287.950">
    <property type="entry name" value="Methyl-accepting chemotaxis protein"/>
    <property type="match status" value="1"/>
</dbReference>
<dbReference type="PROSITE" id="PS50885">
    <property type="entry name" value="HAMP"/>
    <property type="match status" value="1"/>
</dbReference>
<feature type="compositionally biased region" description="Low complexity" evidence="7">
    <location>
        <begin position="320"/>
        <end position="333"/>
    </location>
</feature>
<dbReference type="GO" id="GO:0016020">
    <property type="term" value="C:membrane"/>
    <property type="evidence" value="ECO:0007669"/>
    <property type="project" value="UniProtKB-SubCell"/>
</dbReference>
<protein>
    <submittedName>
        <fullName evidence="11">Methyl-accepting chemotaxis sensor/transducer protein</fullName>
    </submittedName>
</protein>
<feature type="region of interest" description="Disordered" evidence="7">
    <location>
        <begin position="318"/>
        <end position="337"/>
    </location>
</feature>
<dbReference type="CDD" id="cd06225">
    <property type="entry name" value="HAMP"/>
    <property type="match status" value="1"/>
</dbReference>
<feature type="transmembrane region" description="Helical" evidence="8">
    <location>
        <begin position="189"/>
        <end position="211"/>
    </location>
</feature>
<evidence type="ECO:0000256" key="4">
    <source>
        <dbReference type="ARBA" id="ARBA00023136"/>
    </source>
</evidence>
<keyword evidence="2 8" id="KW-0812">Transmembrane</keyword>
<dbReference type="SMART" id="SM00283">
    <property type="entry name" value="MA"/>
    <property type="match status" value="1"/>
</dbReference>
<proteinExistence type="inferred from homology"/>
<feature type="transmembrane region" description="Helical" evidence="8">
    <location>
        <begin position="12"/>
        <end position="32"/>
    </location>
</feature>
<comment type="similarity">
    <text evidence="6">Belongs to the methyl-accepting chemotaxis (MCP) protein family.</text>
</comment>
<evidence type="ECO:0000256" key="2">
    <source>
        <dbReference type="ARBA" id="ARBA00022692"/>
    </source>
</evidence>
<dbReference type="Pfam" id="PF00015">
    <property type="entry name" value="MCPsignal"/>
    <property type="match status" value="1"/>
</dbReference>
<dbReference type="PRINTS" id="PR00260">
    <property type="entry name" value="CHEMTRNSDUCR"/>
</dbReference>
<name>A0A3B0ZQY3_9ZZZZ</name>
<reference evidence="11" key="1">
    <citation type="submission" date="2018-06" db="EMBL/GenBank/DDBJ databases">
        <authorList>
            <person name="Zhirakovskaya E."/>
        </authorList>
    </citation>
    <scope>NUCLEOTIDE SEQUENCE</scope>
</reference>
<evidence type="ECO:0000313" key="11">
    <source>
        <dbReference type="EMBL" id="VAW95965.1"/>
    </source>
</evidence>
<dbReference type="GO" id="GO:0006935">
    <property type="term" value="P:chemotaxis"/>
    <property type="evidence" value="ECO:0007669"/>
    <property type="project" value="InterPro"/>
</dbReference>
<comment type="subcellular location">
    <subcellularLocation>
        <location evidence="1">Membrane</location>
        <topology evidence="1">Multi-pass membrane protein</topology>
    </subcellularLocation>
</comment>
<evidence type="ECO:0000256" key="7">
    <source>
        <dbReference type="SAM" id="MobiDB-lite"/>
    </source>
</evidence>
<keyword evidence="4 8" id="KW-0472">Membrane</keyword>
<dbReference type="SUPFAM" id="SSF58104">
    <property type="entry name" value="Methyl-accepting chemotaxis protein (MCP) signaling domain"/>
    <property type="match status" value="1"/>
</dbReference>
<dbReference type="GO" id="GO:0004888">
    <property type="term" value="F:transmembrane signaling receptor activity"/>
    <property type="evidence" value="ECO:0007669"/>
    <property type="project" value="InterPro"/>
</dbReference>
<evidence type="ECO:0000256" key="5">
    <source>
        <dbReference type="ARBA" id="ARBA00023224"/>
    </source>
</evidence>
<dbReference type="PANTHER" id="PTHR32089:SF119">
    <property type="entry name" value="METHYL-ACCEPTING CHEMOTAXIS PROTEIN CTPL"/>
    <property type="match status" value="1"/>
</dbReference>
<dbReference type="InterPro" id="IPR003660">
    <property type="entry name" value="HAMP_dom"/>
</dbReference>
<dbReference type="EMBL" id="UOFT01000050">
    <property type="protein sequence ID" value="VAW95965.1"/>
    <property type="molecule type" value="Genomic_DNA"/>
</dbReference>
<dbReference type="FunFam" id="1.10.287.950:FF:000001">
    <property type="entry name" value="Methyl-accepting chemotaxis sensory transducer"/>
    <property type="match status" value="1"/>
</dbReference>
<evidence type="ECO:0000259" key="10">
    <source>
        <dbReference type="PROSITE" id="PS50885"/>
    </source>
</evidence>
<keyword evidence="5" id="KW-0807">Transducer</keyword>
<evidence type="ECO:0000256" key="8">
    <source>
        <dbReference type="SAM" id="Phobius"/>
    </source>
</evidence>
<dbReference type="Pfam" id="PF00672">
    <property type="entry name" value="HAMP"/>
    <property type="match status" value="1"/>
</dbReference>